<gene>
    <name evidence="1" type="ORF">GO816_15415</name>
</gene>
<proteinExistence type="predicted"/>
<dbReference type="InterPro" id="IPR014917">
    <property type="entry name" value="DUF1800"/>
</dbReference>
<sequence length="461" mass="52892">MDNLKQVKHLYARAGFGADFAQLHSQRNWSAKKTLRKLFKESEEIQPLAAITENLDLRQLRKDAAEGERKAIQELRNQQERSLNAAWMKQMSTTNAQLREKMTLFWHNHFACNIGNYYFQQQLNNIQRTHALGNFKTLLIAVSQSAAMLNFLNNQQNSKAHPNENFARELMELFTLGRGNYTEQDVKESARAFTGWAHNGKSGEFVFKAGNHDDLSKTFMGQTGNFNGENIIDIILANKQTAKYISTKLYRYFVNETPDETHVNQMADVFYKAGYELKPLLEFVFTANWFYEDKNVGNLIKSPVELLVDLNRRFYISYDNPDVLLQFQRTLGQVLFRPPNVAGWPGGRNWIDSSSLMYRIKIPSTILNAGIIDFAGKATPEDEAYLASQRKQQFNVIKRVQANADWNKFLEGIPLKAQREQVAAYLLEPPLNARIVAEVNKAADIKIMVIQLVSTPEYQLC</sequence>
<organism evidence="1 2">
    <name type="scientific">Mucilaginibacter aquatilis</name>
    <dbReference type="NCBI Taxonomy" id="1517760"/>
    <lineage>
        <taxon>Bacteria</taxon>
        <taxon>Pseudomonadati</taxon>
        <taxon>Bacteroidota</taxon>
        <taxon>Sphingobacteriia</taxon>
        <taxon>Sphingobacteriales</taxon>
        <taxon>Sphingobacteriaceae</taxon>
        <taxon>Mucilaginibacter</taxon>
    </lineage>
</organism>
<dbReference type="Pfam" id="PF08811">
    <property type="entry name" value="DUF1800"/>
    <property type="match status" value="1"/>
</dbReference>
<evidence type="ECO:0000313" key="2">
    <source>
        <dbReference type="Proteomes" id="UP000434850"/>
    </source>
</evidence>
<dbReference type="AlphaFoldDB" id="A0A6I4IG58"/>
<protein>
    <submittedName>
        <fullName evidence="1">DUF1800 family protein</fullName>
    </submittedName>
</protein>
<dbReference type="RefSeq" id="WP_157542837.1">
    <property type="nucleotide sequence ID" value="NZ_WQLA01000006.1"/>
</dbReference>
<dbReference type="EMBL" id="WQLA01000006">
    <property type="protein sequence ID" value="MVN92526.1"/>
    <property type="molecule type" value="Genomic_DNA"/>
</dbReference>
<keyword evidence="2" id="KW-1185">Reference proteome</keyword>
<dbReference type="Proteomes" id="UP000434850">
    <property type="component" value="Unassembled WGS sequence"/>
</dbReference>
<reference evidence="1 2" key="1">
    <citation type="submission" date="2019-12" db="EMBL/GenBank/DDBJ databases">
        <title>Mucilaginibacter sp. HME9299 genome sequencing and assembly.</title>
        <authorList>
            <person name="Kang H."/>
            <person name="Kim H."/>
            <person name="Joh K."/>
        </authorList>
    </citation>
    <scope>NUCLEOTIDE SEQUENCE [LARGE SCALE GENOMIC DNA]</scope>
    <source>
        <strain evidence="1 2">HME9299</strain>
    </source>
</reference>
<evidence type="ECO:0000313" key="1">
    <source>
        <dbReference type="EMBL" id="MVN92526.1"/>
    </source>
</evidence>
<dbReference type="OrthoDB" id="9772295at2"/>
<name>A0A6I4IG58_9SPHI</name>
<accession>A0A6I4IG58</accession>
<comment type="caution">
    <text evidence="1">The sequence shown here is derived from an EMBL/GenBank/DDBJ whole genome shotgun (WGS) entry which is preliminary data.</text>
</comment>